<dbReference type="PANTHER" id="PTHR11675">
    <property type="entry name" value="N-ACETYLGALACTOSAMINYLTRANSFERASE"/>
    <property type="match status" value="1"/>
</dbReference>
<evidence type="ECO:0000256" key="11">
    <source>
        <dbReference type="ARBA" id="ARBA00022989"/>
    </source>
</evidence>
<evidence type="ECO:0000256" key="12">
    <source>
        <dbReference type="ARBA" id="ARBA00023034"/>
    </source>
</evidence>
<dbReference type="InterPro" id="IPR035992">
    <property type="entry name" value="Ricin_B-like_lectins"/>
</dbReference>
<keyword evidence="10" id="KW-0735">Signal-anchor</keyword>
<gene>
    <name evidence="21" type="primary">galnt9</name>
</gene>
<proteinExistence type="inferred from homology"/>
<feature type="domain" description="Ricin B lectin" evidence="19">
    <location>
        <begin position="466"/>
        <end position="596"/>
    </location>
</feature>
<dbReference type="GO" id="GO:0046872">
    <property type="term" value="F:metal ion binding"/>
    <property type="evidence" value="ECO:0007669"/>
    <property type="project" value="UniProtKB-KW"/>
</dbReference>
<dbReference type="OrthoDB" id="9924649at2759"/>
<dbReference type="InterPro" id="IPR001173">
    <property type="entry name" value="Glyco_trans_2-like"/>
</dbReference>
<keyword evidence="13 18" id="KW-0472">Membrane</keyword>
<evidence type="ECO:0000256" key="5">
    <source>
        <dbReference type="ARBA" id="ARBA00022676"/>
    </source>
</evidence>
<dbReference type="FunCoup" id="A0A6J2WTB8">
    <property type="interactions" value="261"/>
</dbReference>
<comment type="cofactor">
    <cofactor evidence="1 18">
        <name>Mn(2+)</name>
        <dbReference type="ChEBI" id="CHEBI:29035"/>
    </cofactor>
</comment>
<organism evidence="20 21">
    <name type="scientific">Chanos chanos</name>
    <name type="common">Milkfish</name>
    <name type="synonym">Mugil chanos</name>
    <dbReference type="NCBI Taxonomy" id="29144"/>
    <lineage>
        <taxon>Eukaryota</taxon>
        <taxon>Metazoa</taxon>
        <taxon>Chordata</taxon>
        <taxon>Craniata</taxon>
        <taxon>Vertebrata</taxon>
        <taxon>Euteleostomi</taxon>
        <taxon>Actinopterygii</taxon>
        <taxon>Neopterygii</taxon>
        <taxon>Teleostei</taxon>
        <taxon>Ostariophysi</taxon>
        <taxon>Gonorynchiformes</taxon>
        <taxon>Chanidae</taxon>
        <taxon>Chanos</taxon>
    </lineage>
</organism>
<keyword evidence="20" id="KW-1185">Reference proteome</keyword>
<evidence type="ECO:0000256" key="4">
    <source>
        <dbReference type="ARBA" id="ARBA00005680"/>
    </source>
</evidence>
<evidence type="ECO:0000256" key="15">
    <source>
        <dbReference type="ARBA" id="ARBA00023180"/>
    </source>
</evidence>
<dbReference type="Gene3D" id="3.90.550.10">
    <property type="entry name" value="Spore Coat Polysaccharide Biosynthesis Protein SpsA, Chain A"/>
    <property type="match status" value="1"/>
</dbReference>
<dbReference type="InterPro" id="IPR000772">
    <property type="entry name" value="Ricin_B_lectin"/>
</dbReference>
<keyword evidence="5 18" id="KW-0328">Glycosyltransferase</keyword>
<evidence type="ECO:0000313" key="21">
    <source>
        <dbReference type="RefSeq" id="XP_030647482.1"/>
    </source>
</evidence>
<dbReference type="CTD" id="50614"/>
<keyword evidence="9 18" id="KW-0430">Lectin</keyword>
<evidence type="ECO:0000256" key="18">
    <source>
        <dbReference type="RuleBase" id="RU361242"/>
    </source>
</evidence>
<evidence type="ECO:0000259" key="19">
    <source>
        <dbReference type="SMART" id="SM00458"/>
    </source>
</evidence>
<dbReference type="SUPFAM" id="SSF53448">
    <property type="entry name" value="Nucleotide-diphospho-sugar transferases"/>
    <property type="match status" value="1"/>
</dbReference>
<dbReference type="UniPathway" id="UPA00378"/>
<dbReference type="GO" id="GO:0030246">
    <property type="term" value="F:carbohydrate binding"/>
    <property type="evidence" value="ECO:0007669"/>
    <property type="project" value="UniProtKB-KW"/>
</dbReference>
<evidence type="ECO:0000256" key="16">
    <source>
        <dbReference type="ARBA" id="ARBA00023211"/>
    </source>
</evidence>
<evidence type="ECO:0000256" key="17">
    <source>
        <dbReference type="ARBA" id="ARBA00057231"/>
    </source>
</evidence>
<dbReference type="InterPro" id="IPR029044">
    <property type="entry name" value="Nucleotide-diphossugar_trans"/>
</dbReference>
<dbReference type="FunFam" id="3.90.550.10:FF:000203">
    <property type="entry name" value="Polypeptide N-acetylgalactosaminyltransferase 9"/>
    <property type="match status" value="1"/>
</dbReference>
<keyword evidence="16 18" id="KW-0464">Manganese</keyword>
<keyword evidence="14 18" id="KW-1015">Disulfide bond</keyword>
<keyword evidence="6 18" id="KW-0808">Transferase</keyword>
<comment type="pathway">
    <text evidence="3 18">Protein modification; protein glycosylation.</text>
</comment>
<dbReference type="FunFam" id="2.80.10.50:FF:000025">
    <property type="entry name" value="Polypeptide N-acetylgalactosaminyltransferase"/>
    <property type="match status" value="1"/>
</dbReference>
<dbReference type="SUPFAM" id="SSF50370">
    <property type="entry name" value="Ricin B-like lectins"/>
    <property type="match status" value="1"/>
</dbReference>
<feature type="transmembrane region" description="Helical" evidence="18">
    <location>
        <begin position="7"/>
        <end position="27"/>
    </location>
</feature>
<dbReference type="Proteomes" id="UP000504632">
    <property type="component" value="Chromosome 14"/>
</dbReference>
<dbReference type="Pfam" id="PF00652">
    <property type="entry name" value="Ricin_B_lectin"/>
    <property type="match status" value="1"/>
</dbReference>
<dbReference type="EC" id="2.4.1.-" evidence="18"/>
<comment type="function">
    <text evidence="17">Catalyzes the initial reaction in O-linked oligosaccharide biosynthesis, the transfer of an N-acetyl-D-galactosamine residue to a serine or threonine residue on the protein receptor. Does not glycosylate apomucin or SDC3.</text>
</comment>
<dbReference type="GO" id="GO:0006493">
    <property type="term" value="P:protein O-linked glycosylation"/>
    <property type="evidence" value="ECO:0007669"/>
    <property type="project" value="TreeGrafter"/>
</dbReference>
<evidence type="ECO:0000313" key="20">
    <source>
        <dbReference type="Proteomes" id="UP000504632"/>
    </source>
</evidence>
<accession>A0A6J2WTB8</accession>
<keyword evidence="12 18" id="KW-0333">Golgi apparatus</keyword>
<dbReference type="GeneID" id="115827715"/>
<dbReference type="SMART" id="SM00458">
    <property type="entry name" value="RICIN"/>
    <property type="match status" value="1"/>
</dbReference>
<name>A0A6J2WTB8_CHACN</name>
<evidence type="ECO:0000256" key="3">
    <source>
        <dbReference type="ARBA" id="ARBA00004922"/>
    </source>
</evidence>
<evidence type="ECO:0000256" key="8">
    <source>
        <dbReference type="ARBA" id="ARBA00022723"/>
    </source>
</evidence>
<keyword evidence="7 18" id="KW-0812">Transmembrane</keyword>
<keyword evidence="15" id="KW-0325">Glycoprotein</keyword>
<dbReference type="GO" id="GO:0000139">
    <property type="term" value="C:Golgi membrane"/>
    <property type="evidence" value="ECO:0007669"/>
    <property type="project" value="UniProtKB-SubCell"/>
</dbReference>
<dbReference type="InParanoid" id="A0A6J2WTB8"/>
<protein>
    <recommendedName>
        <fullName evidence="18">Polypeptide N-acetylgalactosaminyltransferase</fullName>
        <ecNumber evidence="18">2.4.1.-</ecNumber>
    </recommendedName>
    <alternativeName>
        <fullName evidence="18">Protein-UDP acetylgalactosaminyltransferase</fullName>
    </alternativeName>
</protein>
<dbReference type="Gene3D" id="2.80.10.50">
    <property type="match status" value="1"/>
</dbReference>
<dbReference type="InterPro" id="IPR045885">
    <property type="entry name" value="GalNAc-T"/>
</dbReference>
<dbReference type="PANTHER" id="PTHR11675:SF28">
    <property type="entry name" value="POLYPEPTIDE N-ACETYLGALACTOSAMINYLTRANSFERASE 9"/>
    <property type="match status" value="1"/>
</dbReference>
<keyword evidence="8" id="KW-0479">Metal-binding</keyword>
<evidence type="ECO:0000256" key="2">
    <source>
        <dbReference type="ARBA" id="ARBA00004323"/>
    </source>
</evidence>
<evidence type="ECO:0000256" key="9">
    <source>
        <dbReference type="ARBA" id="ARBA00022734"/>
    </source>
</evidence>
<dbReference type="RefSeq" id="XP_030647482.1">
    <property type="nucleotide sequence ID" value="XM_030791622.1"/>
</dbReference>
<comment type="subcellular location">
    <subcellularLocation>
        <location evidence="2 18">Golgi apparatus membrane</location>
        <topology evidence="2 18">Single-pass type II membrane protein</topology>
    </subcellularLocation>
</comment>
<evidence type="ECO:0000256" key="10">
    <source>
        <dbReference type="ARBA" id="ARBA00022968"/>
    </source>
</evidence>
<reference evidence="21" key="1">
    <citation type="submission" date="2025-08" db="UniProtKB">
        <authorList>
            <consortium name="RefSeq"/>
        </authorList>
    </citation>
    <scope>IDENTIFICATION</scope>
</reference>
<dbReference type="AlphaFoldDB" id="A0A6J2WTB8"/>
<keyword evidence="11 18" id="KW-1133">Transmembrane helix</keyword>
<evidence type="ECO:0000256" key="14">
    <source>
        <dbReference type="ARBA" id="ARBA00023157"/>
    </source>
</evidence>
<dbReference type="CDD" id="cd02510">
    <property type="entry name" value="pp-GalNAc-T"/>
    <property type="match status" value="1"/>
</dbReference>
<dbReference type="CDD" id="cd23473">
    <property type="entry name" value="beta-trefoil_Ricin_GALNT9"/>
    <property type="match status" value="1"/>
</dbReference>
<dbReference type="FunFam" id="3.90.550.10:FF:000192">
    <property type="entry name" value="Polypeptide N-acetylgalactosaminyltransferase 9"/>
    <property type="match status" value="1"/>
</dbReference>
<dbReference type="GO" id="GO:0004653">
    <property type="term" value="F:polypeptide N-acetylgalactosaminyltransferase activity"/>
    <property type="evidence" value="ECO:0007669"/>
    <property type="project" value="TreeGrafter"/>
</dbReference>
<evidence type="ECO:0000256" key="13">
    <source>
        <dbReference type="ARBA" id="ARBA00023136"/>
    </source>
</evidence>
<dbReference type="PROSITE" id="PS50231">
    <property type="entry name" value="RICIN_B_LECTIN"/>
    <property type="match status" value="1"/>
</dbReference>
<sequence length="604" mass="68905">MAVARKIKTLLTVNILVFVGIILFSVYCRIQDRSEELVQMGRISDQRLRSRNGKVTNLIDRQSVLQRLERLEDVVYNQLNGLAKPMGLVEGPGGLGQAGAAATLAEDSRESEGRYEEYGYNAQLSDRISLDRTIPDYRPKKCKQMTYPDDLPQISVVFIFVNEALSVILRSVHSVVNHTPAHLLKEIILVDDNSDSVELKFNLDQYVKKRYPGLVKIVRNSKREGLIRARIHGWNAATAPVVGFFDAHVEFNTAWAEPILARVKEDHTRIILPAIDNIKYNTFEVQQYANAAHGYNWGLWCMYIIPPQDWLDKGDETAPIRTPAMIGCSFVVDREYFGEIGLLDPGMEVYGGENIELGMRVWQCGGSMEVLPCARVAHIERTKKPYNNDIDYYAKRNALRAAEVWMDEFKSHVYMAWNIPMNNPGVDFGDVSERVALRKKLNCRSFHWYLERVYPEMRVYNNTITYGEVRNSKASGYCLDQGSEEDDRAILYPCHGMSSQLARYTTEGLLQLGPLGSTTFLPDTKCLVDDGRGKTPSLKKCDTVTRTSQRLWDFTQNGPIISRDTGRCLEVEMSKDVNFGLRLVVQRCTGQKWMIRNWIKHPRH</sequence>
<evidence type="ECO:0000256" key="6">
    <source>
        <dbReference type="ARBA" id="ARBA00022679"/>
    </source>
</evidence>
<dbReference type="Pfam" id="PF00535">
    <property type="entry name" value="Glycos_transf_2"/>
    <property type="match status" value="1"/>
</dbReference>
<evidence type="ECO:0000256" key="1">
    <source>
        <dbReference type="ARBA" id="ARBA00001936"/>
    </source>
</evidence>
<comment type="similarity">
    <text evidence="4 18">Belongs to the glycosyltransferase 2 family. GalNAc-T subfamily.</text>
</comment>
<evidence type="ECO:0000256" key="7">
    <source>
        <dbReference type="ARBA" id="ARBA00022692"/>
    </source>
</evidence>